<name>V4LVH5_EUTSA</name>
<reference evidence="2 3" key="1">
    <citation type="journal article" date="2013" name="Front. Plant Sci.">
        <title>The Reference Genome of the Halophytic Plant Eutrema salsugineum.</title>
        <authorList>
            <person name="Yang R."/>
            <person name="Jarvis D.E."/>
            <person name="Chen H."/>
            <person name="Beilstein M.A."/>
            <person name="Grimwood J."/>
            <person name="Jenkins J."/>
            <person name="Shu S."/>
            <person name="Prochnik S."/>
            <person name="Xin M."/>
            <person name="Ma C."/>
            <person name="Schmutz J."/>
            <person name="Wing R.A."/>
            <person name="Mitchell-Olds T."/>
            <person name="Schumaker K.S."/>
            <person name="Wang X."/>
        </authorList>
    </citation>
    <scope>NUCLEOTIDE SEQUENCE [LARGE SCALE GENOMIC DNA]</scope>
</reference>
<dbReference type="InterPro" id="IPR051304">
    <property type="entry name" value="SCF_F-box_domain"/>
</dbReference>
<dbReference type="Gramene" id="ESQ46477">
    <property type="protein sequence ID" value="ESQ46477"/>
    <property type="gene ID" value="EUTSA_v10000199mg"/>
</dbReference>
<dbReference type="CDD" id="cd09917">
    <property type="entry name" value="F-box_SF"/>
    <property type="match status" value="1"/>
</dbReference>
<evidence type="ECO:0000313" key="3">
    <source>
        <dbReference type="Proteomes" id="UP000030689"/>
    </source>
</evidence>
<dbReference type="EMBL" id="KI517426">
    <property type="protein sequence ID" value="ESQ46477.1"/>
    <property type="molecule type" value="Genomic_DNA"/>
</dbReference>
<dbReference type="Pfam" id="PF00646">
    <property type="entry name" value="F-box"/>
    <property type="match status" value="1"/>
</dbReference>
<keyword evidence="3" id="KW-1185">Reference proteome</keyword>
<dbReference type="OrthoDB" id="1085692at2759"/>
<accession>V4LVH5</accession>
<gene>
    <name evidence="2" type="ORF">EUTSA_v10000199mg</name>
</gene>
<proteinExistence type="predicted"/>
<dbReference type="SMART" id="SM00256">
    <property type="entry name" value="FBOX"/>
    <property type="match status" value="1"/>
</dbReference>
<organism evidence="2 3">
    <name type="scientific">Eutrema salsugineum</name>
    <name type="common">Saltwater cress</name>
    <name type="synonym">Sisymbrium salsugineum</name>
    <dbReference type="NCBI Taxonomy" id="72664"/>
    <lineage>
        <taxon>Eukaryota</taxon>
        <taxon>Viridiplantae</taxon>
        <taxon>Streptophyta</taxon>
        <taxon>Embryophyta</taxon>
        <taxon>Tracheophyta</taxon>
        <taxon>Spermatophyta</taxon>
        <taxon>Magnoliopsida</taxon>
        <taxon>eudicotyledons</taxon>
        <taxon>Gunneridae</taxon>
        <taxon>Pentapetalae</taxon>
        <taxon>rosids</taxon>
        <taxon>malvids</taxon>
        <taxon>Brassicales</taxon>
        <taxon>Brassicaceae</taxon>
        <taxon>Eutremeae</taxon>
        <taxon>Eutrema</taxon>
    </lineage>
</organism>
<feature type="domain" description="F-box" evidence="1">
    <location>
        <begin position="14"/>
        <end position="55"/>
    </location>
</feature>
<dbReference type="SUPFAM" id="SSF81383">
    <property type="entry name" value="F-box domain"/>
    <property type="match status" value="1"/>
</dbReference>
<protein>
    <recommendedName>
        <fullName evidence="1">F-box domain-containing protein</fullName>
    </recommendedName>
</protein>
<dbReference type="OMA" id="EDEINCW"/>
<dbReference type="InterPro" id="IPR005174">
    <property type="entry name" value="KIB1-4_b-propeller"/>
</dbReference>
<evidence type="ECO:0000313" key="2">
    <source>
        <dbReference type="EMBL" id="ESQ46477.1"/>
    </source>
</evidence>
<dbReference type="PANTHER" id="PTHR47123:SF17">
    <property type="entry name" value="F-BOX DOMAIN-CONTAINING PROTEIN"/>
    <property type="match status" value="1"/>
</dbReference>
<dbReference type="PANTHER" id="PTHR47123">
    <property type="entry name" value="F-BOX PROTEIN SKIP23"/>
    <property type="match status" value="1"/>
</dbReference>
<sequence>MAQPALSFPDWSLLPEELLNIVSEKLEDGFDVIHARSVCRSWRSIFPFPSRLLRTRYSLPSFDKLPRKGKGFCTFEKFPMFLFGVRAPAAALCATYFLGGVDQDKSEEHMELPFPIQCSVKVKIQDFDPTLMNILDCQILPLGYLYRMVGWNPELLTTKFRGVAFLPLNKGGEFVVLLGYYHDLFVLRSVEMRWTRLERVSTATCKDIVTFRGRFYVVFLSGEVFVFDPYSLEPTPLTMPMELVDCGSVNYLVPSGNDELYLVEVILPRNTDVLDFSRLTLRVSRLDEEAGEWVEVTHLGDRVLFIGQPENVSCSKELPDGCGISGNSILMTYEPWKVTHPYRYGVRTGREEDEINCWRFSTENRVTILGTSPVVALQVER</sequence>
<dbReference type="Proteomes" id="UP000030689">
    <property type="component" value="Unassembled WGS sequence"/>
</dbReference>
<dbReference type="AlphaFoldDB" id="V4LVH5"/>
<evidence type="ECO:0000259" key="1">
    <source>
        <dbReference type="SMART" id="SM00256"/>
    </source>
</evidence>
<dbReference type="Pfam" id="PF03478">
    <property type="entry name" value="Beta-prop_KIB1-4"/>
    <property type="match status" value="1"/>
</dbReference>
<dbReference type="KEGG" id="eus:EUTSA_v10000199mg"/>
<dbReference type="InterPro" id="IPR036047">
    <property type="entry name" value="F-box-like_dom_sf"/>
</dbReference>
<dbReference type="InterPro" id="IPR001810">
    <property type="entry name" value="F-box_dom"/>
</dbReference>
<dbReference type="Gene3D" id="1.20.1280.50">
    <property type="match status" value="1"/>
</dbReference>